<comment type="caution">
    <text evidence="1">The sequence shown here is derived from an EMBL/GenBank/DDBJ whole genome shotgun (WGS) entry which is preliminary data.</text>
</comment>
<sequence>MICAYYLRKQLRQNKKRRRRYHNHLVIVDRPIEGEFCTLFSKLREHESKFFDYFRMSIKSFDELLAKLEDSLKRQNTFRIPVSPAERLSVTIR</sequence>
<protein>
    <submittedName>
        <fullName evidence="1">Protein ALP1-like isoform X1</fullName>
    </submittedName>
</protein>
<dbReference type="AlphaFoldDB" id="A0A6G0W0U5"/>
<reference evidence="1 2" key="1">
    <citation type="submission" date="2019-08" db="EMBL/GenBank/DDBJ databases">
        <title>Whole genome of Aphis craccivora.</title>
        <authorList>
            <person name="Voronova N.V."/>
            <person name="Shulinski R.S."/>
            <person name="Bandarenka Y.V."/>
            <person name="Zhorov D.G."/>
            <person name="Warner D."/>
        </authorList>
    </citation>
    <scope>NUCLEOTIDE SEQUENCE [LARGE SCALE GENOMIC DNA]</scope>
    <source>
        <strain evidence="1">180601</strain>
        <tissue evidence="1">Whole Body</tissue>
    </source>
</reference>
<dbReference type="EMBL" id="VUJU01009781">
    <property type="protein sequence ID" value="KAF0717647.1"/>
    <property type="molecule type" value="Genomic_DNA"/>
</dbReference>
<name>A0A6G0W0U5_APHCR</name>
<evidence type="ECO:0000313" key="2">
    <source>
        <dbReference type="Proteomes" id="UP000478052"/>
    </source>
</evidence>
<dbReference type="OrthoDB" id="6576521at2759"/>
<dbReference type="Proteomes" id="UP000478052">
    <property type="component" value="Unassembled WGS sequence"/>
</dbReference>
<accession>A0A6G0W0U5</accession>
<evidence type="ECO:0000313" key="1">
    <source>
        <dbReference type="EMBL" id="KAF0717647.1"/>
    </source>
</evidence>
<gene>
    <name evidence="1" type="ORF">FWK35_00018767</name>
</gene>
<organism evidence="1 2">
    <name type="scientific">Aphis craccivora</name>
    <name type="common">Cowpea aphid</name>
    <dbReference type="NCBI Taxonomy" id="307492"/>
    <lineage>
        <taxon>Eukaryota</taxon>
        <taxon>Metazoa</taxon>
        <taxon>Ecdysozoa</taxon>
        <taxon>Arthropoda</taxon>
        <taxon>Hexapoda</taxon>
        <taxon>Insecta</taxon>
        <taxon>Pterygota</taxon>
        <taxon>Neoptera</taxon>
        <taxon>Paraneoptera</taxon>
        <taxon>Hemiptera</taxon>
        <taxon>Sternorrhyncha</taxon>
        <taxon>Aphidomorpha</taxon>
        <taxon>Aphidoidea</taxon>
        <taxon>Aphididae</taxon>
        <taxon>Aphidini</taxon>
        <taxon>Aphis</taxon>
        <taxon>Aphis</taxon>
    </lineage>
</organism>
<proteinExistence type="predicted"/>
<keyword evidence="2" id="KW-1185">Reference proteome</keyword>